<protein>
    <recommendedName>
        <fullName evidence="2">protein-tyrosine-phosphatase</fullName>
        <ecNumber evidence="2">3.1.3.48</ecNumber>
    </recommendedName>
</protein>
<evidence type="ECO:0000259" key="7">
    <source>
        <dbReference type="PROSITE" id="PS50206"/>
    </source>
</evidence>
<dbReference type="PRINTS" id="PR00716">
    <property type="entry name" value="MPIPHPHTASE"/>
</dbReference>
<dbReference type="InterPro" id="IPR036873">
    <property type="entry name" value="Rhodanese-like_dom_sf"/>
</dbReference>
<dbReference type="HOGENOM" id="CLU_107716_1_1_1"/>
<proteinExistence type="inferred from homology"/>
<evidence type="ECO:0000256" key="4">
    <source>
        <dbReference type="ARBA" id="ARBA00022801"/>
    </source>
</evidence>
<dbReference type="GO" id="GO:0005634">
    <property type="term" value="C:nucleus"/>
    <property type="evidence" value="ECO:0007669"/>
    <property type="project" value="TreeGrafter"/>
</dbReference>
<dbReference type="PANTHER" id="PTHR10828:SF38">
    <property type="entry name" value="ARSENICAL-RESISTANCE PROTEIN 2-RELATED"/>
    <property type="match status" value="1"/>
</dbReference>
<reference evidence="8 9" key="1">
    <citation type="submission" date="2014-04" db="EMBL/GenBank/DDBJ databases">
        <authorList>
            <consortium name="DOE Joint Genome Institute"/>
            <person name="Kuo A."/>
            <person name="Kohler A."/>
            <person name="Jargeat P."/>
            <person name="Nagy L.G."/>
            <person name="Floudas D."/>
            <person name="Copeland A."/>
            <person name="Barry K.W."/>
            <person name="Cichocki N."/>
            <person name="Veneault-Fourrey C."/>
            <person name="LaButti K."/>
            <person name="Lindquist E.A."/>
            <person name="Lipzen A."/>
            <person name="Lundell T."/>
            <person name="Morin E."/>
            <person name="Murat C."/>
            <person name="Sun H."/>
            <person name="Tunlid A."/>
            <person name="Henrissat B."/>
            <person name="Grigoriev I.V."/>
            <person name="Hibbett D.S."/>
            <person name="Martin F."/>
            <person name="Nordberg H.P."/>
            <person name="Cantor M.N."/>
            <person name="Hua S.X."/>
        </authorList>
    </citation>
    <scope>NUCLEOTIDE SEQUENCE [LARGE SCALE GENOMIC DNA]</scope>
    <source>
        <strain evidence="8 9">Ve08.2h10</strain>
    </source>
</reference>
<evidence type="ECO:0000313" key="8">
    <source>
        <dbReference type="EMBL" id="KIK90784.1"/>
    </source>
</evidence>
<gene>
    <name evidence="8" type="ORF">PAXRUDRAFT_831397</name>
</gene>
<dbReference type="PANTHER" id="PTHR10828">
    <property type="entry name" value="M-PHASE INDUCER PHOSPHATASE DUAL SPECIFICITY PHOSPHATASE CDC25"/>
    <property type="match status" value="1"/>
</dbReference>
<evidence type="ECO:0000313" key="9">
    <source>
        <dbReference type="Proteomes" id="UP000054538"/>
    </source>
</evidence>
<evidence type="ECO:0000256" key="2">
    <source>
        <dbReference type="ARBA" id="ARBA00013064"/>
    </source>
</evidence>
<evidence type="ECO:0000256" key="3">
    <source>
        <dbReference type="ARBA" id="ARBA00022618"/>
    </source>
</evidence>
<keyword evidence="4" id="KW-0378">Hydrolase</keyword>
<dbReference type="InterPro" id="IPR000751">
    <property type="entry name" value="MPI_Phosphatase"/>
</dbReference>
<dbReference type="OrthoDB" id="102559at2759"/>
<keyword evidence="6" id="KW-0131">Cell cycle</keyword>
<keyword evidence="5" id="KW-0904">Protein phosphatase</keyword>
<dbReference type="STRING" id="930991.A0A0D0DX14"/>
<organism evidence="8 9">
    <name type="scientific">Paxillus rubicundulus Ve08.2h10</name>
    <dbReference type="NCBI Taxonomy" id="930991"/>
    <lineage>
        <taxon>Eukaryota</taxon>
        <taxon>Fungi</taxon>
        <taxon>Dikarya</taxon>
        <taxon>Basidiomycota</taxon>
        <taxon>Agaricomycotina</taxon>
        <taxon>Agaricomycetes</taxon>
        <taxon>Agaricomycetidae</taxon>
        <taxon>Boletales</taxon>
        <taxon>Paxilineae</taxon>
        <taxon>Paxillaceae</taxon>
        <taxon>Paxillus</taxon>
    </lineage>
</organism>
<evidence type="ECO:0000256" key="1">
    <source>
        <dbReference type="ARBA" id="ARBA00011065"/>
    </source>
</evidence>
<dbReference type="SUPFAM" id="SSF52821">
    <property type="entry name" value="Rhodanese/Cell cycle control phosphatase"/>
    <property type="match status" value="1"/>
</dbReference>
<dbReference type="GO" id="GO:1902751">
    <property type="term" value="P:positive regulation of cell cycle G2/M phase transition"/>
    <property type="evidence" value="ECO:0007669"/>
    <property type="project" value="InterPro"/>
</dbReference>
<keyword evidence="9" id="KW-1185">Reference proteome</keyword>
<dbReference type="InterPro" id="IPR001763">
    <property type="entry name" value="Rhodanese-like_dom"/>
</dbReference>
<comment type="similarity">
    <text evidence="1">Belongs to the MPI phosphatase family.</text>
</comment>
<feature type="domain" description="Rhodanese" evidence="7">
    <location>
        <begin position="25"/>
        <end position="130"/>
    </location>
</feature>
<dbReference type="SMART" id="SM00450">
    <property type="entry name" value="RHOD"/>
    <property type="match status" value="1"/>
</dbReference>
<reference evidence="9" key="2">
    <citation type="submission" date="2015-01" db="EMBL/GenBank/DDBJ databases">
        <title>Evolutionary Origins and Diversification of the Mycorrhizal Mutualists.</title>
        <authorList>
            <consortium name="DOE Joint Genome Institute"/>
            <consortium name="Mycorrhizal Genomics Consortium"/>
            <person name="Kohler A."/>
            <person name="Kuo A."/>
            <person name="Nagy L.G."/>
            <person name="Floudas D."/>
            <person name="Copeland A."/>
            <person name="Barry K.W."/>
            <person name="Cichocki N."/>
            <person name="Veneault-Fourrey C."/>
            <person name="LaButti K."/>
            <person name="Lindquist E.A."/>
            <person name="Lipzen A."/>
            <person name="Lundell T."/>
            <person name="Morin E."/>
            <person name="Murat C."/>
            <person name="Riley R."/>
            <person name="Ohm R."/>
            <person name="Sun H."/>
            <person name="Tunlid A."/>
            <person name="Henrissat B."/>
            <person name="Grigoriev I.V."/>
            <person name="Hibbett D.S."/>
            <person name="Martin F."/>
        </authorList>
    </citation>
    <scope>NUCLEOTIDE SEQUENCE [LARGE SCALE GENOMIC DNA]</scope>
    <source>
        <strain evidence="9">Ve08.2h10</strain>
    </source>
</reference>
<dbReference type="Pfam" id="PF00581">
    <property type="entry name" value="Rhodanese"/>
    <property type="match status" value="1"/>
</dbReference>
<keyword evidence="3" id="KW-0132">Cell division</keyword>
<dbReference type="GO" id="GO:0005737">
    <property type="term" value="C:cytoplasm"/>
    <property type="evidence" value="ECO:0007669"/>
    <property type="project" value="TreeGrafter"/>
</dbReference>
<dbReference type="GO" id="GO:0004725">
    <property type="term" value="F:protein tyrosine phosphatase activity"/>
    <property type="evidence" value="ECO:0007669"/>
    <property type="project" value="UniProtKB-EC"/>
</dbReference>
<sequence length="138" mass="15626">MEPHAIPRITGAELANIIKSDNNLPWQDYLVVDVRDSDWKGGNIKGSYNLPSLKFQAGVDSLISKTKDVPMVIFHCKFSQERGPVAAAIYDARRALQEADGYKKQQVYVLHGGFNTFATTYKNDPRLVENWNENVVIW</sequence>
<dbReference type="GO" id="GO:0051301">
    <property type="term" value="P:cell division"/>
    <property type="evidence" value="ECO:0007669"/>
    <property type="project" value="UniProtKB-KW"/>
</dbReference>
<name>A0A0D0DX14_9AGAM</name>
<dbReference type="EC" id="3.1.3.48" evidence="2"/>
<evidence type="ECO:0000256" key="6">
    <source>
        <dbReference type="ARBA" id="ARBA00023306"/>
    </source>
</evidence>
<evidence type="ECO:0000256" key="5">
    <source>
        <dbReference type="ARBA" id="ARBA00022912"/>
    </source>
</evidence>
<dbReference type="Gene3D" id="3.40.250.10">
    <property type="entry name" value="Rhodanese-like domain"/>
    <property type="match status" value="1"/>
</dbReference>
<dbReference type="InParanoid" id="A0A0D0DX14"/>
<dbReference type="AlphaFoldDB" id="A0A0D0DX14"/>
<dbReference type="Proteomes" id="UP000054538">
    <property type="component" value="Unassembled WGS sequence"/>
</dbReference>
<accession>A0A0D0DX14</accession>
<dbReference type="PROSITE" id="PS50206">
    <property type="entry name" value="RHODANESE_3"/>
    <property type="match status" value="1"/>
</dbReference>
<dbReference type="FunCoup" id="A0A0D0DX14">
    <property type="interactions" value="274"/>
</dbReference>
<dbReference type="EMBL" id="KN825471">
    <property type="protein sequence ID" value="KIK90784.1"/>
    <property type="molecule type" value="Genomic_DNA"/>
</dbReference>